<evidence type="ECO:0000313" key="3">
    <source>
        <dbReference type="Proteomes" id="UP000078459"/>
    </source>
</evidence>
<feature type="domain" description="Glycosyltransferase 2-like" evidence="1">
    <location>
        <begin position="9"/>
        <end position="136"/>
    </location>
</feature>
<dbReference type="Gene3D" id="3.90.550.10">
    <property type="entry name" value="Spore Coat Polysaccharide Biosynthesis Protein SpsA, Chain A"/>
    <property type="match status" value="1"/>
</dbReference>
<dbReference type="STRING" id="1826909.A5893_07740"/>
<dbReference type="GO" id="GO:0016740">
    <property type="term" value="F:transferase activity"/>
    <property type="evidence" value="ECO:0007669"/>
    <property type="project" value="UniProtKB-KW"/>
</dbReference>
<accession>A0A179DIQ3</accession>
<dbReference type="EMBL" id="LWHJ01000022">
    <property type="protein sequence ID" value="OAQ40818.1"/>
    <property type="molecule type" value="Genomic_DNA"/>
</dbReference>
<keyword evidence="3" id="KW-1185">Reference proteome</keyword>
<dbReference type="Proteomes" id="UP000078459">
    <property type="component" value="Unassembled WGS sequence"/>
</dbReference>
<gene>
    <name evidence="2" type="ORF">A5893_07740</name>
</gene>
<evidence type="ECO:0000259" key="1">
    <source>
        <dbReference type="Pfam" id="PF00535"/>
    </source>
</evidence>
<dbReference type="SUPFAM" id="SSF53448">
    <property type="entry name" value="Nucleotide-diphospho-sugar transferases"/>
    <property type="match status" value="1"/>
</dbReference>
<reference evidence="2 3" key="1">
    <citation type="submission" date="2016-04" db="EMBL/GenBank/DDBJ databases">
        <authorList>
            <person name="Evans L.H."/>
            <person name="Alamgir A."/>
            <person name="Owens N."/>
            <person name="Weber N.D."/>
            <person name="Virtaneva K."/>
            <person name="Barbian K."/>
            <person name="Babar A."/>
            <person name="Rosenke K."/>
        </authorList>
    </citation>
    <scope>NUCLEOTIDE SEQUENCE [LARGE SCALE GENOMIC DNA]</scope>
    <source>
        <strain evidence="2 3">CCM 8644</strain>
    </source>
</reference>
<dbReference type="OrthoDB" id="744361at2"/>
<name>A0A179DIQ3_9SPHI</name>
<proteinExistence type="predicted"/>
<evidence type="ECO:0000313" key="2">
    <source>
        <dbReference type="EMBL" id="OAQ40818.1"/>
    </source>
</evidence>
<dbReference type="CDD" id="cd00761">
    <property type="entry name" value="Glyco_tranf_GTA_type"/>
    <property type="match status" value="1"/>
</dbReference>
<reference evidence="2 3" key="2">
    <citation type="submission" date="2016-06" db="EMBL/GenBank/DDBJ databases">
        <title>Pedobacter psychrophilus sp. nov., isolated from Antarctic fragmentary rock.</title>
        <authorList>
            <person name="Svec P."/>
        </authorList>
    </citation>
    <scope>NUCLEOTIDE SEQUENCE [LARGE SCALE GENOMIC DNA]</scope>
    <source>
        <strain evidence="2 3">CCM 8644</strain>
    </source>
</reference>
<dbReference type="Pfam" id="PF00535">
    <property type="entry name" value="Glycos_transf_2"/>
    <property type="match status" value="1"/>
</dbReference>
<keyword evidence="2" id="KW-0808">Transferase</keyword>
<dbReference type="RefSeq" id="WP_068822048.1">
    <property type="nucleotide sequence ID" value="NZ_LWHJ01000022.1"/>
</dbReference>
<dbReference type="InterPro" id="IPR029044">
    <property type="entry name" value="Nucleotide-diphossugar_trans"/>
</dbReference>
<comment type="caution">
    <text evidence="2">The sequence shown here is derived from an EMBL/GenBank/DDBJ whole genome shotgun (WGS) entry which is preliminary data.</text>
</comment>
<dbReference type="AlphaFoldDB" id="A0A179DIQ3"/>
<sequence>MTIFNDITLLITHYNRSKSLEQLLKTFAALEMQFGNIIVSDDASNPQHLNHVKELQQLFNFELITAPLNRGLGNNINKGQDAVKTLYTLYIQEDFIPKPKFVEKLKLAHQFMQQEPDLDLVRFYAYFKYPFLKDIKGGFGKVVFKSLNIWEGYRKFYVYSDHPHLRRSNFFEKFGRYKEGIKSDRTEYKMMMQVLSKKPKVYFYENINELIDQENTSQEPSTVKRNFWRNNNSFLVDKLREVYRYLRFNIDLVIYKLKG</sequence>
<dbReference type="InterPro" id="IPR001173">
    <property type="entry name" value="Glyco_trans_2-like"/>
</dbReference>
<protein>
    <submittedName>
        <fullName evidence="2">Glycosyl transferase family 2</fullName>
    </submittedName>
</protein>
<organism evidence="2 3">
    <name type="scientific">Pedobacter psychrophilus</name>
    <dbReference type="NCBI Taxonomy" id="1826909"/>
    <lineage>
        <taxon>Bacteria</taxon>
        <taxon>Pseudomonadati</taxon>
        <taxon>Bacteroidota</taxon>
        <taxon>Sphingobacteriia</taxon>
        <taxon>Sphingobacteriales</taxon>
        <taxon>Sphingobacteriaceae</taxon>
        <taxon>Pedobacter</taxon>
    </lineage>
</organism>